<feature type="transmembrane region" description="Helical" evidence="9">
    <location>
        <begin position="80"/>
        <end position="99"/>
    </location>
</feature>
<keyword evidence="13" id="KW-1185">Reference proteome</keyword>
<dbReference type="Pfam" id="PF16916">
    <property type="entry name" value="ZT_dimer"/>
    <property type="match status" value="1"/>
</dbReference>
<dbReference type="InterPro" id="IPR050681">
    <property type="entry name" value="CDF/SLC30A"/>
</dbReference>
<evidence type="ECO:0000256" key="3">
    <source>
        <dbReference type="ARBA" id="ARBA00022448"/>
    </source>
</evidence>
<dbReference type="AlphaFoldDB" id="A0A849A7X2"/>
<evidence type="ECO:0000256" key="1">
    <source>
        <dbReference type="ARBA" id="ARBA00004141"/>
    </source>
</evidence>
<evidence type="ECO:0000256" key="2">
    <source>
        <dbReference type="ARBA" id="ARBA00008873"/>
    </source>
</evidence>
<comment type="caution">
    <text evidence="12">The sequence shown here is derived from an EMBL/GenBank/DDBJ whole genome shotgun (WGS) entry which is preliminary data.</text>
</comment>
<evidence type="ECO:0000313" key="12">
    <source>
        <dbReference type="EMBL" id="NNG35706.1"/>
    </source>
</evidence>
<dbReference type="InterPro" id="IPR058533">
    <property type="entry name" value="Cation_efflux_TM"/>
</dbReference>
<dbReference type="Pfam" id="PF01545">
    <property type="entry name" value="Cation_efflux"/>
    <property type="match status" value="1"/>
</dbReference>
<name>A0A849A7X2_9ACTN</name>
<dbReference type="GO" id="GO:0005886">
    <property type="term" value="C:plasma membrane"/>
    <property type="evidence" value="ECO:0007669"/>
    <property type="project" value="TreeGrafter"/>
</dbReference>
<evidence type="ECO:0000313" key="13">
    <source>
        <dbReference type="Proteomes" id="UP000562984"/>
    </source>
</evidence>
<dbReference type="InterPro" id="IPR036837">
    <property type="entry name" value="Cation_efflux_CTD_sf"/>
</dbReference>
<keyword evidence="4 9" id="KW-0812">Transmembrane</keyword>
<feature type="transmembrane region" description="Helical" evidence="9">
    <location>
        <begin position="47"/>
        <end position="74"/>
    </location>
</feature>
<evidence type="ECO:0000256" key="5">
    <source>
        <dbReference type="ARBA" id="ARBA00022989"/>
    </source>
</evidence>
<keyword evidence="5 9" id="KW-1133">Transmembrane helix</keyword>
<proteinExistence type="inferred from homology"/>
<dbReference type="SUPFAM" id="SSF161111">
    <property type="entry name" value="Cation efflux protein transmembrane domain-like"/>
    <property type="match status" value="1"/>
</dbReference>
<accession>A0A849A7X2</accession>
<dbReference type="InterPro" id="IPR027469">
    <property type="entry name" value="Cation_efflux_TMD_sf"/>
</dbReference>
<feature type="transmembrane region" description="Helical" evidence="9">
    <location>
        <begin position="111"/>
        <end position="134"/>
    </location>
</feature>
<feature type="region of interest" description="Disordered" evidence="8">
    <location>
        <begin position="1"/>
        <end position="37"/>
    </location>
</feature>
<evidence type="ECO:0000256" key="9">
    <source>
        <dbReference type="SAM" id="Phobius"/>
    </source>
</evidence>
<keyword evidence="3" id="KW-0813">Transport</keyword>
<evidence type="ECO:0000256" key="7">
    <source>
        <dbReference type="ARBA" id="ARBA00023136"/>
    </source>
</evidence>
<dbReference type="InterPro" id="IPR002524">
    <property type="entry name" value="Cation_efflux"/>
</dbReference>
<dbReference type="Proteomes" id="UP000562984">
    <property type="component" value="Unassembled WGS sequence"/>
</dbReference>
<evidence type="ECO:0000259" key="10">
    <source>
        <dbReference type="Pfam" id="PF01545"/>
    </source>
</evidence>
<evidence type="ECO:0000256" key="6">
    <source>
        <dbReference type="ARBA" id="ARBA00023065"/>
    </source>
</evidence>
<feature type="compositionally biased region" description="Basic and acidic residues" evidence="8">
    <location>
        <begin position="11"/>
        <end position="28"/>
    </location>
</feature>
<dbReference type="InterPro" id="IPR027470">
    <property type="entry name" value="Cation_efflux_CTD"/>
</dbReference>
<dbReference type="PANTHER" id="PTHR11562:SF17">
    <property type="entry name" value="RE54080P-RELATED"/>
    <property type="match status" value="1"/>
</dbReference>
<comment type="subcellular location">
    <subcellularLocation>
        <location evidence="1">Membrane</location>
        <topology evidence="1">Multi-pass membrane protein</topology>
    </subcellularLocation>
</comment>
<feature type="domain" description="Cation efflux protein cytoplasmic" evidence="11">
    <location>
        <begin position="245"/>
        <end position="317"/>
    </location>
</feature>
<dbReference type="GO" id="GO:0005385">
    <property type="term" value="F:zinc ion transmembrane transporter activity"/>
    <property type="evidence" value="ECO:0007669"/>
    <property type="project" value="TreeGrafter"/>
</dbReference>
<feature type="transmembrane region" description="Helical" evidence="9">
    <location>
        <begin position="209"/>
        <end position="229"/>
    </location>
</feature>
<evidence type="ECO:0000256" key="8">
    <source>
        <dbReference type="SAM" id="MobiDB-lite"/>
    </source>
</evidence>
<dbReference type="PANTHER" id="PTHR11562">
    <property type="entry name" value="CATION EFFLUX PROTEIN/ ZINC TRANSPORTER"/>
    <property type="match status" value="1"/>
</dbReference>
<evidence type="ECO:0000259" key="11">
    <source>
        <dbReference type="Pfam" id="PF16916"/>
    </source>
</evidence>
<sequence length="328" mass="34100">MRKNPAGPADSDSHSDSQTHSPKGEKGGSSHGHSHGFSAAGKHRWRLAVAFSITASFFVVELIVGLISGSLALLSDAGHMAADVVALGAALVATSIATRPDRSGRRTYGSYRAEVFASGLAVLLMLGVSVYIAIEAIARIGEKVEVGSGAMMLVGALGLLVNLIAIVLLSAGSKESLNLKGAYLEVMADTLGSVGVIVAGVLVQSTGQSWWDTVIALAIAVFVAVRAIILGRQVLAVLGQHAPEGIQPEAVVEQLRTVDGVEQVHDLHLWALTSGMNVATAHLVTSKDADPTQVLAGARQVMLDKFEIDHATLQVEPTGSGHCGEINW</sequence>
<organism evidence="12 13">
    <name type="scientific">Nakamurella aerolata</name>
    <dbReference type="NCBI Taxonomy" id="1656892"/>
    <lineage>
        <taxon>Bacteria</taxon>
        <taxon>Bacillati</taxon>
        <taxon>Actinomycetota</taxon>
        <taxon>Actinomycetes</taxon>
        <taxon>Nakamurellales</taxon>
        <taxon>Nakamurellaceae</taxon>
        <taxon>Nakamurella</taxon>
    </lineage>
</organism>
<dbReference type="Gene3D" id="1.20.1510.10">
    <property type="entry name" value="Cation efflux protein transmembrane domain"/>
    <property type="match status" value="1"/>
</dbReference>
<feature type="transmembrane region" description="Helical" evidence="9">
    <location>
        <begin position="146"/>
        <end position="170"/>
    </location>
</feature>
<keyword evidence="7 9" id="KW-0472">Membrane</keyword>
<protein>
    <submittedName>
        <fullName evidence="12">Cation transporter</fullName>
    </submittedName>
</protein>
<comment type="similarity">
    <text evidence="2">Belongs to the cation diffusion facilitator (CDF) transporter (TC 2.A.4) family. SLC30A subfamily.</text>
</comment>
<feature type="domain" description="Cation efflux protein transmembrane" evidence="10">
    <location>
        <begin position="48"/>
        <end position="238"/>
    </location>
</feature>
<reference evidence="12 13" key="1">
    <citation type="submission" date="2020-05" db="EMBL/GenBank/DDBJ databases">
        <title>Nakamurella sp. DB0629 isolated from air conditioner.</title>
        <authorList>
            <person name="Kim D.H."/>
            <person name="Kim D.-U."/>
        </authorList>
    </citation>
    <scope>NUCLEOTIDE SEQUENCE [LARGE SCALE GENOMIC DNA]</scope>
    <source>
        <strain evidence="12 13">DB0629</strain>
    </source>
</reference>
<gene>
    <name evidence="12" type="ORF">HKD39_08275</name>
</gene>
<keyword evidence="6" id="KW-0406">Ion transport</keyword>
<evidence type="ECO:0000256" key="4">
    <source>
        <dbReference type="ARBA" id="ARBA00022692"/>
    </source>
</evidence>
<dbReference type="SUPFAM" id="SSF160240">
    <property type="entry name" value="Cation efflux protein cytoplasmic domain-like"/>
    <property type="match status" value="1"/>
</dbReference>
<dbReference type="EMBL" id="JABEND010000003">
    <property type="protein sequence ID" value="NNG35706.1"/>
    <property type="molecule type" value="Genomic_DNA"/>
</dbReference>
<dbReference type="NCBIfam" id="TIGR01297">
    <property type="entry name" value="CDF"/>
    <property type="match status" value="1"/>
</dbReference>
<feature type="transmembrane region" description="Helical" evidence="9">
    <location>
        <begin position="182"/>
        <end position="203"/>
    </location>
</feature>